<gene>
    <name evidence="1" type="ORF">BDR25DRAFT_354596</name>
</gene>
<evidence type="ECO:0000313" key="1">
    <source>
        <dbReference type="EMBL" id="KAF2471346.1"/>
    </source>
</evidence>
<name>A0ACB6QWQ3_9PLEO</name>
<comment type="caution">
    <text evidence="1">The sequence shown here is derived from an EMBL/GenBank/DDBJ whole genome shotgun (WGS) entry which is preliminary data.</text>
</comment>
<reference evidence="1" key="1">
    <citation type="journal article" date="2020" name="Stud. Mycol.">
        <title>101 Dothideomycetes genomes: a test case for predicting lifestyles and emergence of pathogens.</title>
        <authorList>
            <person name="Haridas S."/>
            <person name="Albert R."/>
            <person name="Binder M."/>
            <person name="Bloem J."/>
            <person name="Labutti K."/>
            <person name="Salamov A."/>
            <person name="Andreopoulos B."/>
            <person name="Baker S."/>
            <person name="Barry K."/>
            <person name="Bills G."/>
            <person name="Bluhm B."/>
            <person name="Cannon C."/>
            <person name="Castanera R."/>
            <person name="Culley D."/>
            <person name="Daum C."/>
            <person name="Ezra D."/>
            <person name="Gonzalez J."/>
            <person name="Henrissat B."/>
            <person name="Kuo A."/>
            <person name="Liang C."/>
            <person name="Lipzen A."/>
            <person name="Lutzoni F."/>
            <person name="Magnuson J."/>
            <person name="Mondo S."/>
            <person name="Nolan M."/>
            <person name="Ohm R."/>
            <person name="Pangilinan J."/>
            <person name="Park H.-J."/>
            <person name="Ramirez L."/>
            <person name="Alfaro M."/>
            <person name="Sun H."/>
            <person name="Tritt A."/>
            <person name="Yoshinaga Y."/>
            <person name="Zwiers L.-H."/>
            <person name="Turgeon B."/>
            <person name="Goodwin S."/>
            <person name="Spatafora J."/>
            <person name="Crous P."/>
            <person name="Grigoriev I."/>
        </authorList>
    </citation>
    <scope>NUCLEOTIDE SEQUENCE</scope>
    <source>
        <strain evidence="1">ATCC 200398</strain>
    </source>
</reference>
<sequence length="86" mass="9576">MVCFGDQVSAISAPNLHHSTTTSLHQMGAEVSEAVKSDLKDSTLKELLFDEKFVERLRESVPVLDDNEQVLAFLFGSLDDIIRRLA</sequence>
<dbReference type="Proteomes" id="UP000799755">
    <property type="component" value="Unassembled WGS sequence"/>
</dbReference>
<keyword evidence="2" id="KW-1185">Reference proteome</keyword>
<proteinExistence type="predicted"/>
<protein>
    <submittedName>
        <fullName evidence="1">Uncharacterized protein</fullName>
    </submittedName>
</protein>
<organism evidence="1 2">
    <name type="scientific">Lindgomyces ingoldianus</name>
    <dbReference type="NCBI Taxonomy" id="673940"/>
    <lineage>
        <taxon>Eukaryota</taxon>
        <taxon>Fungi</taxon>
        <taxon>Dikarya</taxon>
        <taxon>Ascomycota</taxon>
        <taxon>Pezizomycotina</taxon>
        <taxon>Dothideomycetes</taxon>
        <taxon>Pleosporomycetidae</taxon>
        <taxon>Pleosporales</taxon>
        <taxon>Lindgomycetaceae</taxon>
        <taxon>Lindgomyces</taxon>
    </lineage>
</organism>
<evidence type="ECO:0000313" key="2">
    <source>
        <dbReference type="Proteomes" id="UP000799755"/>
    </source>
</evidence>
<dbReference type="EMBL" id="MU003505">
    <property type="protein sequence ID" value="KAF2471346.1"/>
    <property type="molecule type" value="Genomic_DNA"/>
</dbReference>
<accession>A0ACB6QWQ3</accession>